<dbReference type="EMBL" id="CAFBNE010000020">
    <property type="protein sequence ID" value="CAB4940909.1"/>
    <property type="molecule type" value="Genomic_DNA"/>
</dbReference>
<proteinExistence type="predicted"/>
<dbReference type="InterPro" id="IPR004027">
    <property type="entry name" value="SEC_C_motif"/>
</dbReference>
<dbReference type="InterPro" id="IPR045970">
    <property type="entry name" value="DUF5926"/>
</dbReference>
<name>A0A6J7JD68_9ZZZZ</name>
<sequence length="362" mass="38406">MSNRRNAAWAGQSADLRRRGYRDLAGAALAANSTGAVSGSWPTLVFLPMGKRAARSASASTPIDTGEQVPVVGLREPCPCGSGRRYKACHGKGPSGAQSSSRPFEGFASECDLVALRELVPSATAPLRLKDGRAVTLATVLPMAWPALVRQDGEIMLGLQVNTGTGDASRDLGSALELALATEPGNPVPPARDTSDAPRLQDLVDSAAPLVITVHEGFDFWVDAAEQTDEVNASLERANSYAHPTARLTSVEAAYWTQMGEKEHLRWVMPQEEELLLNALARLQAAEETSLGEGTRLVGMFRAQGLVAPVWDLPLGFGAAACEQPAADFGKRLATALADTSPLTDAERRARAGLTTRQVTLR</sequence>
<organism evidence="2">
    <name type="scientific">freshwater metagenome</name>
    <dbReference type="NCBI Taxonomy" id="449393"/>
    <lineage>
        <taxon>unclassified sequences</taxon>
        <taxon>metagenomes</taxon>
        <taxon>ecological metagenomes</taxon>
    </lineage>
</organism>
<dbReference type="Pfam" id="PF02810">
    <property type="entry name" value="SEC-C"/>
    <property type="match status" value="1"/>
</dbReference>
<dbReference type="Gene3D" id="3.10.450.50">
    <property type="match status" value="1"/>
</dbReference>
<accession>A0A6J7JD68</accession>
<evidence type="ECO:0000313" key="2">
    <source>
        <dbReference type="EMBL" id="CAB4940909.1"/>
    </source>
</evidence>
<dbReference type="AlphaFoldDB" id="A0A6J7JD68"/>
<evidence type="ECO:0000259" key="1">
    <source>
        <dbReference type="Pfam" id="PF19348"/>
    </source>
</evidence>
<gene>
    <name evidence="2" type="ORF">UFOPK3772_00916</name>
</gene>
<dbReference type="Pfam" id="PF19348">
    <property type="entry name" value="DUF5926"/>
    <property type="match status" value="1"/>
</dbReference>
<protein>
    <submittedName>
        <fullName evidence="2">Unannotated protein</fullName>
    </submittedName>
</protein>
<feature type="domain" description="DUF5926" evidence="1">
    <location>
        <begin position="103"/>
        <end position="362"/>
    </location>
</feature>
<reference evidence="2" key="1">
    <citation type="submission" date="2020-05" db="EMBL/GenBank/DDBJ databases">
        <authorList>
            <person name="Chiriac C."/>
            <person name="Salcher M."/>
            <person name="Ghai R."/>
            <person name="Kavagutti S V."/>
        </authorList>
    </citation>
    <scope>NUCLEOTIDE SEQUENCE</scope>
</reference>
<dbReference type="SUPFAM" id="SSF103642">
    <property type="entry name" value="Sec-C motif"/>
    <property type="match status" value="1"/>
</dbReference>